<dbReference type="InterPro" id="IPR036852">
    <property type="entry name" value="Peptidase_S8/S53_dom_sf"/>
</dbReference>
<comment type="caution">
    <text evidence="3">The sequence shown here is derived from an EMBL/GenBank/DDBJ whole genome shotgun (WGS) entry which is preliminary data.</text>
</comment>
<dbReference type="GO" id="GO:0004252">
    <property type="term" value="F:serine-type endopeptidase activity"/>
    <property type="evidence" value="ECO:0007669"/>
    <property type="project" value="InterPro"/>
</dbReference>
<dbReference type="Proteomes" id="UP001141806">
    <property type="component" value="Unassembled WGS sequence"/>
</dbReference>
<evidence type="ECO:0000256" key="1">
    <source>
        <dbReference type="ARBA" id="ARBA00011073"/>
    </source>
</evidence>
<dbReference type="OrthoDB" id="4806556at2759"/>
<dbReference type="AlphaFoldDB" id="A0A9Q0K2M9"/>
<keyword evidence="2" id="KW-0732">Signal</keyword>
<name>A0A9Q0K2M9_9MAGN</name>
<dbReference type="InterPro" id="IPR045051">
    <property type="entry name" value="SBT"/>
</dbReference>
<organism evidence="3 4">
    <name type="scientific">Protea cynaroides</name>
    <dbReference type="NCBI Taxonomy" id="273540"/>
    <lineage>
        <taxon>Eukaryota</taxon>
        <taxon>Viridiplantae</taxon>
        <taxon>Streptophyta</taxon>
        <taxon>Embryophyta</taxon>
        <taxon>Tracheophyta</taxon>
        <taxon>Spermatophyta</taxon>
        <taxon>Magnoliopsida</taxon>
        <taxon>Proteales</taxon>
        <taxon>Proteaceae</taxon>
        <taxon>Protea</taxon>
    </lineage>
</organism>
<sequence>MTTAYATYKNGGKIQDLAVGKEATPFDYGAGNVEPISALDPSLVYDLAVEDYIGFLCALTTPMLRSNWLAMSLFKFLFCFDWFNYTRNSSSSPISDLTKISSSIKESQIANNKPAIAYGPKNTLSLPSDHSRRAQSFILEGIEVAEKVAVNSK</sequence>
<keyword evidence="4" id="KW-1185">Reference proteome</keyword>
<protein>
    <submittedName>
        <fullName evidence="3">Uncharacterized protein</fullName>
    </submittedName>
</protein>
<dbReference type="EMBL" id="JAMYWD010000010">
    <property type="protein sequence ID" value="KAJ4959238.1"/>
    <property type="molecule type" value="Genomic_DNA"/>
</dbReference>
<accession>A0A9Q0K2M9</accession>
<dbReference type="GO" id="GO:0006508">
    <property type="term" value="P:proteolysis"/>
    <property type="evidence" value="ECO:0007669"/>
    <property type="project" value="InterPro"/>
</dbReference>
<dbReference type="PANTHER" id="PTHR10795">
    <property type="entry name" value="PROPROTEIN CONVERTASE SUBTILISIN/KEXIN"/>
    <property type="match status" value="1"/>
</dbReference>
<dbReference type="Gene3D" id="3.40.50.200">
    <property type="entry name" value="Peptidase S8/S53 domain"/>
    <property type="match status" value="1"/>
</dbReference>
<reference evidence="3" key="1">
    <citation type="journal article" date="2023" name="Plant J.">
        <title>The genome of the king protea, Protea cynaroides.</title>
        <authorList>
            <person name="Chang J."/>
            <person name="Duong T.A."/>
            <person name="Schoeman C."/>
            <person name="Ma X."/>
            <person name="Roodt D."/>
            <person name="Barker N."/>
            <person name="Li Z."/>
            <person name="Van de Peer Y."/>
            <person name="Mizrachi E."/>
        </authorList>
    </citation>
    <scope>NUCLEOTIDE SEQUENCE</scope>
    <source>
        <tissue evidence="3">Young leaves</tissue>
    </source>
</reference>
<gene>
    <name evidence="3" type="ORF">NE237_026349</name>
</gene>
<evidence type="ECO:0000313" key="3">
    <source>
        <dbReference type="EMBL" id="KAJ4959238.1"/>
    </source>
</evidence>
<evidence type="ECO:0000313" key="4">
    <source>
        <dbReference type="Proteomes" id="UP001141806"/>
    </source>
</evidence>
<comment type="similarity">
    <text evidence="1">Belongs to the peptidase S8 family.</text>
</comment>
<proteinExistence type="inferred from homology"/>
<evidence type="ECO:0000256" key="2">
    <source>
        <dbReference type="ARBA" id="ARBA00022729"/>
    </source>
</evidence>